<dbReference type="Proteomes" id="UP000799429">
    <property type="component" value="Unassembled WGS sequence"/>
</dbReference>
<feature type="binding site" evidence="5">
    <location>
        <position position="373"/>
    </location>
    <ligand>
        <name>Zn(2+)</name>
        <dbReference type="ChEBI" id="CHEBI:29105"/>
    </ligand>
</feature>
<dbReference type="InterPro" id="IPR036511">
    <property type="entry name" value="TGT-like_sf"/>
</dbReference>
<dbReference type="PANTHER" id="PTHR46064:SF1">
    <property type="entry name" value="QUEUINE TRNA-RIBOSYLTRANSFERASE ACCESSORY SUBUNIT 2"/>
    <property type="match status" value="1"/>
</dbReference>
<keyword evidence="1 5" id="KW-0963">Cytoplasm</keyword>
<name>A0A9P4SEL3_9PEZI</name>
<keyword evidence="3 5" id="KW-0479">Metal-binding</keyword>
<dbReference type="InterPro" id="IPR002616">
    <property type="entry name" value="tRNA_ribo_trans-like"/>
</dbReference>
<keyword evidence="4 5" id="KW-0862">Zinc</keyword>
<proteinExistence type="inferred from homology"/>
<evidence type="ECO:0000256" key="2">
    <source>
        <dbReference type="ARBA" id="ARBA00022694"/>
    </source>
</evidence>
<dbReference type="HAMAP" id="MF_03043">
    <property type="entry name" value="QTRT2"/>
    <property type="match status" value="1"/>
</dbReference>
<organism evidence="8 9">
    <name type="scientific">Patellaria atrata CBS 101060</name>
    <dbReference type="NCBI Taxonomy" id="1346257"/>
    <lineage>
        <taxon>Eukaryota</taxon>
        <taxon>Fungi</taxon>
        <taxon>Dikarya</taxon>
        <taxon>Ascomycota</taxon>
        <taxon>Pezizomycotina</taxon>
        <taxon>Dothideomycetes</taxon>
        <taxon>Dothideomycetes incertae sedis</taxon>
        <taxon>Patellariales</taxon>
        <taxon>Patellariaceae</taxon>
        <taxon>Patellaria</taxon>
    </lineage>
</organism>
<evidence type="ECO:0000256" key="4">
    <source>
        <dbReference type="ARBA" id="ARBA00022833"/>
    </source>
</evidence>
<dbReference type="PANTHER" id="PTHR46064">
    <property type="entry name" value="QUEUINE TRNA-RIBOSYLTRANSFERASE ACCESSORY SUBUNIT 2"/>
    <property type="match status" value="1"/>
</dbReference>
<feature type="binding site" evidence="5">
    <location>
        <position position="347"/>
    </location>
    <ligand>
        <name>Zn(2+)</name>
        <dbReference type="ChEBI" id="CHEBI:29105"/>
    </ligand>
</feature>
<evidence type="ECO:0000313" key="9">
    <source>
        <dbReference type="Proteomes" id="UP000799429"/>
    </source>
</evidence>
<evidence type="ECO:0000256" key="5">
    <source>
        <dbReference type="HAMAP-Rule" id="MF_03043"/>
    </source>
</evidence>
<feature type="binding site" evidence="5">
    <location>
        <position position="342"/>
    </location>
    <ligand>
        <name>Zn(2+)</name>
        <dbReference type="ChEBI" id="CHEBI:29105"/>
    </ligand>
</feature>
<dbReference type="InterPro" id="IPR050852">
    <property type="entry name" value="Queuine_tRNA-ribosyltrfase"/>
</dbReference>
<evidence type="ECO:0000256" key="3">
    <source>
        <dbReference type="ARBA" id="ARBA00022723"/>
    </source>
</evidence>
<evidence type="ECO:0000313" key="8">
    <source>
        <dbReference type="EMBL" id="KAF2841238.1"/>
    </source>
</evidence>
<feature type="binding site" evidence="5">
    <location>
        <position position="344"/>
    </location>
    <ligand>
        <name>Zn(2+)</name>
        <dbReference type="ChEBI" id="CHEBI:29105"/>
    </ligand>
</feature>
<comment type="caution">
    <text evidence="8">The sequence shown here is derived from an EMBL/GenBank/DDBJ whole genome shotgun (WGS) entry which is preliminary data.</text>
</comment>
<comment type="subunit">
    <text evidence="5">Heterodimer of a catalytic subunit and an accessory subunit.</text>
</comment>
<dbReference type="Gene3D" id="3.20.20.105">
    <property type="entry name" value="Queuine tRNA-ribosyltransferase-like"/>
    <property type="match status" value="1"/>
</dbReference>
<dbReference type="GO" id="GO:0006400">
    <property type="term" value="P:tRNA modification"/>
    <property type="evidence" value="ECO:0007669"/>
    <property type="project" value="InterPro"/>
</dbReference>
<reference evidence="8" key="1">
    <citation type="journal article" date="2020" name="Stud. Mycol.">
        <title>101 Dothideomycetes genomes: a test case for predicting lifestyles and emergence of pathogens.</title>
        <authorList>
            <person name="Haridas S."/>
            <person name="Albert R."/>
            <person name="Binder M."/>
            <person name="Bloem J."/>
            <person name="Labutti K."/>
            <person name="Salamov A."/>
            <person name="Andreopoulos B."/>
            <person name="Baker S."/>
            <person name="Barry K."/>
            <person name="Bills G."/>
            <person name="Bluhm B."/>
            <person name="Cannon C."/>
            <person name="Castanera R."/>
            <person name="Culley D."/>
            <person name="Daum C."/>
            <person name="Ezra D."/>
            <person name="Gonzalez J."/>
            <person name="Henrissat B."/>
            <person name="Kuo A."/>
            <person name="Liang C."/>
            <person name="Lipzen A."/>
            <person name="Lutzoni F."/>
            <person name="Magnuson J."/>
            <person name="Mondo S."/>
            <person name="Nolan M."/>
            <person name="Ohm R."/>
            <person name="Pangilinan J."/>
            <person name="Park H.-J."/>
            <person name="Ramirez L."/>
            <person name="Alfaro M."/>
            <person name="Sun H."/>
            <person name="Tritt A."/>
            <person name="Yoshinaga Y."/>
            <person name="Zwiers L.-H."/>
            <person name="Turgeon B."/>
            <person name="Goodwin S."/>
            <person name="Spatafora J."/>
            <person name="Crous P."/>
            <person name="Grigoriev I."/>
        </authorList>
    </citation>
    <scope>NUCLEOTIDE SEQUENCE</scope>
    <source>
        <strain evidence="8">CBS 101060</strain>
    </source>
</reference>
<dbReference type="SUPFAM" id="SSF51713">
    <property type="entry name" value="tRNA-guanine transglycosylase"/>
    <property type="match status" value="1"/>
</dbReference>
<keyword evidence="9" id="KW-1185">Reference proteome</keyword>
<gene>
    <name evidence="8" type="ORF">M501DRAFT_1014046</name>
</gene>
<comment type="cofactor">
    <cofactor evidence="5">
        <name>Zn(2+)</name>
        <dbReference type="ChEBI" id="CHEBI:29105"/>
    </cofactor>
    <text evidence="5">Binds 1 zinc ion per subunit.</text>
</comment>
<dbReference type="EMBL" id="MU006091">
    <property type="protein sequence ID" value="KAF2841238.1"/>
    <property type="molecule type" value="Genomic_DNA"/>
</dbReference>
<dbReference type="OrthoDB" id="27601at2759"/>
<dbReference type="AlphaFoldDB" id="A0A9P4SEL3"/>
<dbReference type="NCBIfam" id="TIGR00449">
    <property type="entry name" value="tgt_general"/>
    <property type="match status" value="1"/>
</dbReference>
<feature type="domain" description="tRNA-guanine(15) transglycosylase-like" evidence="7">
    <location>
        <begin position="30"/>
        <end position="404"/>
    </location>
</feature>
<dbReference type="GO" id="GO:0046872">
    <property type="term" value="F:metal ion binding"/>
    <property type="evidence" value="ECO:0007669"/>
    <property type="project" value="UniProtKB-KW"/>
</dbReference>
<comment type="subcellular location">
    <subcellularLocation>
        <location evidence="5">Cytoplasm</location>
    </subcellularLocation>
</comment>
<dbReference type="GO" id="GO:0005737">
    <property type="term" value="C:cytoplasm"/>
    <property type="evidence" value="ECO:0007669"/>
    <property type="project" value="UniProtKB-SubCell"/>
</dbReference>
<comment type="similarity">
    <text evidence="5">Belongs to the queuine tRNA-ribosyltransferase family. QTRT2 subfamily.</text>
</comment>
<feature type="region of interest" description="Disordered" evidence="6">
    <location>
        <begin position="416"/>
        <end position="475"/>
    </location>
</feature>
<dbReference type="Pfam" id="PF01702">
    <property type="entry name" value="TGT"/>
    <property type="match status" value="1"/>
</dbReference>
<protein>
    <recommendedName>
        <fullName evidence="5">Queuine tRNA-ribosyltransferase accessory subunit 2</fullName>
    </recommendedName>
    <alternativeName>
        <fullName evidence="5">Queuine tRNA-ribosyltransferase domain-containing protein 1</fullName>
    </alternativeName>
</protein>
<sequence>MAGMTSDKLSRLPEEMISFNILKTLPQIEARLGKFSFPGKATIDTPHYIGITSRGVIPHISQDVYRKHMNCPGVYIALEDYIEKVPPNTPPLYQVKTDDGTSPLKKFIALPQETITIFGARRQPPVSYPASNTNTAIGILTSIGFGKLETSEYAIVAQKVRPDIVVSIADIPFGQLKPSLKRIDKMSDRTATWMKDMISAKTGLDKLTKSSAFQLFAPILPITGELQSWYLDQLADDMVEHISGLALYESESVIEIPDQLASLPRLSFSELSNPHKLLNQVLLGMDIFTIPFIGAATDAGIALDFCFPAPQTKGDIRGRHPLGIDMWSSEHATDISSLRPNCKCYACTKHHRAYIQHLLNAKEMLAWNLLQIHNHHVMDEFFVGIRDSIESCTFEDEVSRFEQFYAVELPEKTGQGPRIRGYQFKSEGPNEPKKNPAPYTMLKDGEEKNAEAPISGPETMSKDLEAVGFAESAQS</sequence>
<dbReference type="GO" id="GO:0008479">
    <property type="term" value="F:tRNA-guanosine(34) queuine transglycosylase activity"/>
    <property type="evidence" value="ECO:0007669"/>
    <property type="project" value="UniProtKB-UniRule"/>
</dbReference>
<evidence type="ECO:0000256" key="6">
    <source>
        <dbReference type="SAM" id="MobiDB-lite"/>
    </source>
</evidence>
<dbReference type="InterPro" id="IPR028592">
    <property type="entry name" value="QTRTD1"/>
</dbReference>
<evidence type="ECO:0000259" key="7">
    <source>
        <dbReference type="Pfam" id="PF01702"/>
    </source>
</evidence>
<comment type="function">
    <text evidence="5">Non-catalytic subunit of the queuine tRNA-ribosyltransferase (TGT) that catalyzes the base-exchange of a guanine (G) residue with queuine (Q) at position 34 (anticodon wobble position) in tRNAs with GU(N) anticodons (tRNA-Asp, -Asn, -His and -Tyr), resulting in the hypermodified nucleoside queuosine (7-(((4,5-cis-dihydroxy-2-cyclopenten-1-yl)amino)methyl)-7-deazaguanosine).</text>
</comment>
<evidence type="ECO:0000256" key="1">
    <source>
        <dbReference type="ARBA" id="ARBA00022490"/>
    </source>
</evidence>
<keyword evidence="2 5" id="KW-0819">tRNA processing</keyword>
<accession>A0A9P4SEL3</accession>